<dbReference type="PANTHER" id="PTHR10457">
    <property type="entry name" value="MEVALONATE KINASE/GALACTOKINASE"/>
    <property type="match status" value="1"/>
</dbReference>
<evidence type="ECO:0000259" key="8">
    <source>
        <dbReference type="Pfam" id="PF10509"/>
    </source>
</evidence>
<dbReference type="GO" id="GO:0000411">
    <property type="term" value="P:positive regulation of transcription by galactose"/>
    <property type="evidence" value="ECO:0007669"/>
    <property type="project" value="UniProtKB-ARBA"/>
</dbReference>
<evidence type="ECO:0000259" key="6">
    <source>
        <dbReference type="Pfam" id="PF00288"/>
    </source>
</evidence>
<dbReference type="Pfam" id="PF10509">
    <property type="entry name" value="GalKase_gal_bdg"/>
    <property type="match status" value="1"/>
</dbReference>
<dbReference type="Gene3D" id="3.30.70.3170">
    <property type="match status" value="1"/>
</dbReference>
<evidence type="ECO:0000313" key="10">
    <source>
        <dbReference type="Proteomes" id="UP000191024"/>
    </source>
</evidence>
<keyword evidence="10" id="KW-1185">Reference proteome</keyword>
<dbReference type="InterPro" id="IPR019539">
    <property type="entry name" value="GalKase_N"/>
</dbReference>
<dbReference type="InterPro" id="IPR006204">
    <property type="entry name" value="GHMP_kinase_N_dom"/>
</dbReference>
<keyword evidence="2" id="KW-0547">Nucleotide-binding</keyword>
<dbReference type="OrthoDB" id="187738at2759"/>
<dbReference type="NCBIfam" id="TIGR00131">
    <property type="entry name" value="gal_kin"/>
    <property type="match status" value="1"/>
</dbReference>
<feature type="domain" description="GHMP kinase C-terminal" evidence="7">
    <location>
        <begin position="408"/>
        <end position="472"/>
    </location>
</feature>
<dbReference type="SUPFAM" id="SSF54211">
    <property type="entry name" value="Ribosomal protein S5 domain 2-like"/>
    <property type="match status" value="1"/>
</dbReference>
<dbReference type="PROSITE" id="PS00106">
    <property type="entry name" value="GALACTOKINASE"/>
    <property type="match status" value="1"/>
</dbReference>
<organism evidence="9 10">
    <name type="scientific">Lachancea mirantina</name>
    <dbReference type="NCBI Taxonomy" id="1230905"/>
    <lineage>
        <taxon>Eukaryota</taxon>
        <taxon>Fungi</taxon>
        <taxon>Dikarya</taxon>
        <taxon>Ascomycota</taxon>
        <taxon>Saccharomycotina</taxon>
        <taxon>Saccharomycetes</taxon>
        <taxon>Saccharomycetales</taxon>
        <taxon>Saccharomycetaceae</taxon>
        <taxon>Lachancea</taxon>
    </lineage>
</organism>
<feature type="domain" description="Galactokinase N-terminal" evidence="8">
    <location>
        <begin position="25"/>
        <end position="72"/>
    </location>
</feature>
<dbReference type="InterPro" id="IPR000705">
    <property type="entry name" value="Galactokinase"/>
</dbReference>
<dbReference type="STRING" id="1230905.A0A1G4JGS6"/>
<name>A0A1G4JGS6_9SACH</name>
<dbReference type="InterPro" id="IPR019741">
    <property type="entry name" value="Galactokinase_CS"/>
</dbReference>
<sequence>MSATFITDEDVDLSVNDKLKVIMDSFRNRYGRKPDFVSRSPGRVNLIGDHIDYEDFSVLPMAIELGVLCAVKCVDDQQTAVIKLSNSDSTFGDRTVELPPDGDLVTIDPAVSDWSNYFKCGLLVAQQHLKRLFPDRFSTSALKGMEVFVTGDVPAGLSSSAAFICAVALAVIRANLGRDHQIPKQDLMNITVVAEHYVGVNNGGMDQAASVCGETDHALYVQFRPELKATAFMFPKLDHSEVNFIVANTLKVSNKVETAPTHYNLRVLEVTLAANVLAKNYGVELPSDGNMKKGTLRSFMDAYWQKFHGATSPWEGDIDSGITRMNAMLGLVESCFGDRKSLGVVDVAASLGCTSDELKKDFLSHFPVRFETLRLYQRSKHVYSEAIRVLEALKILTAKTFDSDEAFFSSFGALMNESQQSCDVLYECSCAETDEICRIARASGASGSRLTGAGWGGCTVHLVPSSKVNDVKRTH</sequence>
<dbReference type="Pfam" id="PF00288">
    <property type="entry name" value="GHMP_kinases_N"/>
    <property type="match status" value="1"/>
</dbReference>
<keyword evidence="4" id="KW-0299">Galactose metabolism</keyword>
<dbReference type="EMBL" id="LT598463">
    <property type="protein sequence ID" value="SCU89388.1"/>
    <property type="molecule type" value="Genomic_DNA"/>
</dbReference>
<dbReference type="PANTHER" id="PTHR10457:SF7">
    <property type="entry name" value="GALACTOKINASE-RELATED"/>
    <property type="match status" value="1"/>
</dbReference>
<feature type="domain" description="GHMP kinase N-terminal" evidence="6">
    <location>
        <begin position="134"/>
        <end position="213"/>
    </location>
</feature>
<evidence type="ECO:0000256" key="4">
    <source>
        <dbReference type="ARBA" id="ARBA00023144"/>
    </source>
</evidence>
<proteinExistence type="inferred from homology"/>
<dbReference type="FunFam" id="1.20.1440.340:FF:000003">
    <property type="entry name" value="GAL1p Galactokinase"/>
    <property type="match status" value="1"/>
</dbReference>
<dbReference type="SUPFAM" id="SSF55060">
    <property type="entry name" value="GHMP Kinase, C-terminal domain"/>
    <property type="match status" value="1"/>
</dbReference>
<dbReference type="Gene3D" id="1.20.1440.340">
    <property type="match status" value="1"/>
</dbReference>
<dbReference type="GO" id="GO:0004335">
    <property type="term" value="F:galactokinase activity"/>
    <property type="evidence" value="ECO:0007669"/>
    <property type="project" value="InterPro"/>
</dbReference>
<protein>
    <submittedName>
        <fullName evidence="9">LAMI_0D13432g1_1</fullName>
    </submittedName>
</protein>
<evidence type="ECO:0000256" key="1">
    <source>
        <dbReference type="ARBA" id="ARBA00006566"/>
    </source>
</evidence>
<reference evidence="9 10" key="1">
    <citation type="submission" date="2016-03" db="EMBL/GenBank/DDBJ databases">
        <authorList>
            <person name="Devillers H."/>
        </authorList>
    </citation>
    <scope>NUCLEOTIDE SEQUENCE [LARGE SCALE GENOMIC DNA]</scope>
    <source>
        <strain evidence="9">CBS 11717</strain>
    </source>
</reference>
<dbReference type="PRINTS" id="PR00473">
    <property type="entry name" value="GALCTOKINASE"/>
</dbReference>
<dbReference type="Gene3D" id="3.30.230.10">
    <property type="match status" value="1"/>
</dbReference>
<gene>
    <name evidence="9" type="ORF">LAMI_0D13432G</name>
</gene>
<dbReference type="PRINTS" id="PR00959">
    <property type="entry name" value="MEVGALKINASE"/>
</dbReference>
<dbReference type="PIRSF" id="PIRSF000530">
    <property type="entry name" value="Galactokinase"/>
    <property type="match status" value="1"/>
</dbReference>
<evidence type="ECO:0000256" key="5">
    <source>
        <dbReference type="ARBA" id="ARBA00023277"/>
    </source>
</evidence>
<dbReference type="AlphaFoldDB" id="A0A1G4JGS6"/>
<accession>A0A1G4JGS6</accession>
<evidence type="ECO:0000259" key="7">
    <source>
        <dbReference type="Pfam" id="PF08544"/>
    </source>
</evidence>
<dbReference type="GO" id="GO:0005524">
    <property type="term" value="F:ATP binding"/>
    <property type="evidence" value="ECO:0007669"/>
    <property type="project" value="UniProtKB-KW"/>
</dbReference>
<dbReference type="InterPro" id="IPR014721">
    <property type="entry name" value="Ribsml_uS5_D2-typ_fold_subgr"/>
</dbReference>
<evidence type="ECO:0000256" key="2">
    <source>
        <dbReference type="ARBA" id="ARBA00022741"/>
    </source>
</evidence>
<dbReference type="Proteomes" id="UP000191024">
    <property type="component" value="Chromosome D"/>
</dbReference>
<comment type="similarity">
    <text evidence="1">Belongs to the GHMP kinase family. GalK subfamily.</text>
</comment>
<keyword evidence="3" id="KW-0067">ATP-binding</keyword>
<dbReference type="Pfam" id="PF08544">
    <property type="entry name" value="GHMP_kinases_C"/>
    <property type="match status" value="1"/>
</dbReference>
<dbReference type="InterPro" id="IPR006206">
    <property type="entry name" value="Mevalonate/galactokinase"/>
</dbReference>
<evidence type="ECO:0000256" key="3">
    <source>
        <dbReference type="ARBA" id="ARBA00022840"/>
    </source>
</evidence>
<keyword evidence="5" id="KW-0119">Carbohydrate metabolism</keyword>
<dbReference type="FunFam" id="3.30.230.10:FF:000056">
    <property type="entry name" value="GAL1p Galactokinase"/>
    <property type="match status" value="1"/>
</dbReference>
<dbReference type="GO" id="GO:0006012">
    <property type="term" value="P:galactose metabolic process"/>
    <property type="evidence" value="ECO:0007669"/>
    <property type="project" value="UniProtKB-KW"/>
</dbReference>
<dbReference type="GO" id="GO:0005829">
    <property type="term" value="C:cytosol"/>
    <property type="evidence" value="ECO:0007669"/>
    <property type="project" value="TreeGrafter"/>
</dbReference>
<evidence type="ECO:0000313" key="9">
    <source>
        <dbReference type="EMBL" id="SCU89388.1"/>
    </source>
</evidence>
<dbReference type="InterPro" id="IPR036554">
    <property type="entry name" value="GHMP_kinase_C_sf"/>
</dbReference>
<dbReference type="InterPro" id="IPR013750">
    <property type="entry name" value="GHMP_kinase_C_dom"/>
</dbReference>
<dbReference type="InterPro" id="IPR020568">
    <property type="entry name" value="Ribosomal_Su5_D2-typ_SF"/>
</dbReference>